<dbReference type="NCBIfam" id="NF003740">
    <property type="entry name" value="PRK05337.1"/>
    <property type="match status" value="1"/>
</dbReference>
<dbReference type="EMBL" id="CP089983">
    <property type="protein sequence ID" value="WXB10056.1"/>
    <property type="molecule type" value="Genomic_DNA"/>
</dbReference>
<evidence type="ECO:0000313" key="5">
    <source>
        <dbReference type="EMBL" id="WXB10056.1"/>
    </source>
</evidence>
<gene>
    <name evidence="5" type="primary">nagZ</name>
    <name evidence="5" type="ORF">LVJ94_22865</name>
</gene>
<name>A0ABZ2LGL6_9BACT</name>
<dbReference type="RefSeq" id="WP_394839734.1">
    <property type="nucleotide sequence ID" value="NZ_CP089929.1"/>
</dbReference>
<reference evidence="5" key="1">
    <citation type="submission" date="2021-12" db="EMBL/GenBank/DDBJ databases">
        <title>Discovery of the Pendulisporaceae a myxobacterial family with distinct sporulation behavior and unique specialized metabolism.</title>
        <authorList>
            <person name="Garcia R."/>
            <person name="Popoff A."/>
            <person name="Bader C.D."/>
            <person name="Loehr J."/>
            <person name="Walesch S."/>
            <person name="Walt C."/>
            <person name="Boldt J."/>
            <person name="Bunk B."/>
            <person name="Haeckl F.J.F.P.J."/>
            <person name="Gunesch A.P."/>
            <person name="Birkelbach J."/>
            <person name="Nuebel U."/>
            <person name="Pietschmann T."/>
            <person name="Bach T."/>
            <person name="Mueller R."/>
        </authorList>
    </citation>
    <scope>NUCLEOTIDE SEQUENCE</scope>
    <source>
        <strain evidence="5">MSr11367</strain>
    </source>
</reference>
<dbReference type="InterPro" id="IPR050226">
    <property type="entry name" value="NagZ_Beta-hexosaminidase"/>
</dbReference>
<evidence type="ECO:0000256" key="1">
    <source>
        <dbReference type="ARBA" id="ARBA00005336"/>
    </source>
</evidence>
<keyword evidence="6" id="KW-1185">Reference proteome</keyword>
<dbReference type="InterPro" id="IPR017853">
    <property type="entry name" value="GH"/>
</dbReference>
<dbReference type="EC" id="3.2.1.52" evidence="5"/>
<dbReference type="Pfam" id="PF00933">
    <property type="entry name" value="Glyco_hydro_3"/>
    <property type="match status" value="1"/>
</dbReference>
<dbReference type="GO" id="GO:0004563">
    <property type="term" value="F:beta-N-acetylhexosaminidase activity"/>
    <property type="evidence" value="ECO:0007669"/>
    <property type="project" value="UniProtKB-EC"/>
</dbReference>
<evidence type="ECO:0000256" key="2">
    <source>
        <dbReference type="ARBA" id="ARBA00022801"/>
    </source>
</evidence>
<protein>
    <submittedName>
        <fullName evidence="5">Beta-N-acetylhexosaminidase</fullName>
        <ecNumber evidence="5">3.2.1.52</ecNumber>
    </submittedName>
</protein>
<feature type="domain" description="Glycoside hydrolase family 3 N-terminal" evidence="4">
    <location>
        <begin position="52"/>
        <end position="326"/>
    </location>
</feature>
<keyword evidence="2 5" id="KW-0378">Hydrolase</keyword>
<evidence type="ECO:0000259" key="4">
    <source>
        <dbReference type="Pfam" id="PF00933"/>
    </source>
</evidence>
<dbReference type="SUPFAM" id="SSF51445">
    <property type="entry name" value="(Trans)glycosidases"/>
    <property type="match status" value="1"/>
</dbReference>
<dbReference type="InterPro" id="IPR036962">
    <property type="entry name" value="Glyco_hydro_3_N_sf"/>
</dbReference>
<dbReference type="PANTHER" id="PTHR30480:SF16">
    <property type="entry name" value="GLYCOSIDE HYDROLASE FAMILY 3 DOMAIN PROTEIN"/>
    <property type="match status" value="1"/>
</dbReference>
<evidence type="ECO:0000313" key="6">
    <source>
        <dbReference type="Proteomes" id="UP001374803"/>
    </source>
</evidence>
<organism evidence="5 6">
    <name type="scientific">Pendulispora rubella</name>
    <dbReference type="NCBI Taxonomy" id="2741070"/>
    <lineage>
        <taxon>Bacteria</taxon>
        <taxon>Pseudomonadati</taxon>
        <taxon>Myxococcota</taxon>
        <taxon>Myxococcia</taxon>
        <taxon>Myxococcales</taxon>
        <taxon>Sorangiineae</taxon>
        <taxon>Pendulisporaceae</taxon>
        <taxon>Pendulispora</taxon>
    </lineage>
</organism>
<dbReference type="PANTHER" id="PTHR30480">
    <property type="entry name" value="BETA-HEXOSAMINIDASE-RELATED"/>
    <property type="match status" value="1"/>
</dbReference>
<dbReference type="Gene3D" id="3.20.20.300">
    <property type="entry name" value="Glycoside hydrolase, family 3, N-terminal domain"/>
    <property type="match status" value="1"/>
</dbReference>
<sequence length="365" mass="38705">MRRTEACGHLILGGFTGTTLPDSYARALRHGERAGAVLFRRNIYPEGRTDADATAVAELTADIHAAAPEPPIVAVDQEGGRVARLGPPVLRLPAAACLGATQDEDFVERVAYAQARELAALGFTTSFAPVLDVHTRPENPVIGDRAFGTTPETATAMALAFARGLRRAGLFPCGKHFPGHGDTTTDSHVELPVVPGDRARIEAVELAPFAAAVRAGIPALMTAHVVYPALDEKPATLSRAVCTDIVRTHLGFGGVLISDDLEMQAVAARAPIEELAVEAVSAGCDLLLICSNEDAQARAYDALVRHAEAHASFGLRCEEAAERVRSLRHEFPPRPEQEREKLVNIVGGDASRAMAQELAARGLAS</sequence>
<comment type="similarity">
    <text evidence="1">Belongs to the glycosyl hydrolase 3 family.</text>
</comment>
<dbReference type="Proteomes" id="UP001374803">
    <property type="component" value="Chromosome"/>
</dbReference>
<proteinExistence type="inferred from homology"/>
<keyword evidence="3 5" id="KW-0326">Glycosidase</keyword>
<dbReference type="InterPro" id="IPR001764">
    <property type="entry name" value="Glyco_hydro_3_N"/>
</dbReference>
<accession>A0ABZ2LGL6</accession>
<evidence type="ECO:0000256" key="3">
    <source>
        <dbReference type="ARBA" id="ARBA00023295"/>
    </source>
</evidence>